<keyword evidence="3 4" id="KW-0687">Ribonucleoprotein</keyword>
<dbReference type="InterPro" id="IPR023563">
    <property type="entry name" value="Ribosomal_uL13_CS"/>
</dbReference>
<dbReference type="Gene3D" id="3.90.1180.10">
    <property type="entry name" value="Ribosomal protein L13"/>
    <property type="match status" value="1"/>
</dbReference>
<comment type="caution">
    <text evidence="5">The sequence shown here is derived from an EMBL/GenBank/DDBJ whole genome shotgun (WGS) entry which is preliminary data.</text>
</comment>
<evidence type="ECO:0000256" key="1">
    <source>
        <dbReference type="ARBA" id="ARBA00006227"/>
    </source>
</evidence>
<proteinExistence type="inferred from homology"/>
<sequence>MVFEKPVVVDCRGHLLGRLASLIAKELLQGQQVVAVRCEQLEVSGSHVRNKVKFLQFLNKRTATNPKKGPVHYRAPSRMLWRTIRGMLPHKTARGAAALQRLKVFDGIPSPYDKQKRMVVPDALRVIRLKASRRYTVLGRLASEVGWKHGELVARLENKRKIKSEAYYKKTLAQKKRLAEATTKVFNENSELKPTLAKFGHAL</sequence>
<evidence type="ECO:0000256" key="3">
    <source>
        <dbReference type="ARBA" id="ARBA00023274"/>
    </source>
</evidence>
<dbReference type="OrthoDB" id="1882297at2759"/>
<dbReference type="PANTHER" id="PTHR11545">
    <property type="entry name" value="RIBOSOMAL PROTEIN L13"/>
    <property type="match status" value="1"/>
</dbReference>
<dbReference type="CDD" id="cd00392">
    <property type="entry name" value="Ribosomal_L13"/>
    <property type="match status" value="1"/>
</dbReference>
<dbReference type="InterPro" id="IPR005822">
    <property type="entry name" value="Ribosomal_uL13"/>
</dbReference>
<organism evidence="5 6">
    <name type="scientific">Pythium oligandrum</name>
    <name type="common">Mycoparasitic fungus</name>
    <dbReference type="NCBI Taxonomy" id="41045"/>
    <lineage>
        <taxon>Eukaryota</taxon>
        <taxon>Sar</taxon>
        <taxon>Stramenopiles</taxon>
        <taxon>Oomycota</taxon>
        <taxon>Peronosporomycetes</taxon>
        <taxon>Pythiales</taxon>
        <taxon>Pythiaceae</taxon>
        <taxon>Pythium</taxon>
    </lineage>
</organism>
<dbReference type="HAMAP" id="MF_01366">
    <property type="entry name" value="Ribosomal_uL13"/>
    <property type="match status" value="1"/>
</dbReference>
<dbReference type="NCBIfam" id="TIGR01077">
    <property type="entry name" value="L13_A_E"/>
    <property type="match status" value="1"/>
</dbReference>
<dbReference type="PROSITE" id="PS00783">
    <property type="entry name" value="RIBOSOMAL_L13"/>
    <property type="match status" value="1"/>
</dbReference>
<dbReference type="GO" id="GO:0017148">
    <property type="term" value="P:negative regulation of translation"/>
    <property type="evidence" value="ECO:0007669"/>
    <property type="project" value="TreeGrafter"/>
</dbReference>
<dbReference type="Gene3D" id="6.10.250.3250">
    <property type="match status" value="1"/>
</dbReference>
<dbReference type="GO" id="GO:0003729">
    <property type="term" value="F:mRNA binding"/>
    <property type="evidence" value="ECO:0007669"/>
    <property type="project" value="TreeGrafter"/>
</dbReference>
<evidence type="ECO:0000313" key="5">
    <source>
        <dbReference type="EMBL" id="TMW57019.1"/>
    </source>
</evidence>
<dbReference type="SUPFAM" id="SSF52161">
    <property type="entry name" value="Ribosomal protein L13"/>
    <property type="match status" value="1"/>
</dbReference>
<protein>
    <recommendedName>
        <fullName evidence="7">60S ribosomal protein L13a</fullName>
    </recommendedName>
</protein>
<name>A0A8K1C5V3_PYTOL</name>
<evidence type="ECO:0000256" key="2">
    <source>
        <dbReference type="ARBA" id="ARBA00022980"/>
    </source>
</evidence>
<dbReference type="InterPro" id="IPR005755">
    <property type="entry name" value="Ribosomal_uL13_euk/arc"/>
</dbReference>
<comment type="similarity">
    <text evidence="1 4">Belongs to the universal ribosomal protein uL13 family.</text>
</comment>
<dbReference type="FunFam" id="3.90.1180.10:FF:000009">
    <property type="entry name" value="60S ribosomal protein L13a"/>
    <property type="match status" value="1"/>
</dbReference>
<keyword evidence="2 4" id="KW-0689">Ribosomal protein</keyword>
<gene>
    <name evidence="5" type="ORF">Poli38472_002944</name>
</gene>
<dbReference type="GO" id="GO:0003735">
    <property type="term" value="F:structural constituent of ribosome"/>
    <property type="evidence" value="ECO:0007669"/>
    <property type="project" value="InterPro"/>
</dbReference>
<dbReference type="AlphaFoldDB" id="A0A8K1C5V3"/>
<dbReference type="Pfam" id="PF00572">
    <property type="entry name" value="Ribosomal_L13"/>
    <property type="match status" value="1"/>
</dbReference>
<evidence type="ECO:0000313" key="6">
    <source>
        <dbReference type="Proteomes" id="UP000794436"/>
    </source>
</evidence>
<dbReference type="PANTHER" id="PTHR11545:SF3">
    <property type="entry name" value="LARGE RIBOSOMAL SUBUNIT PROTEIN UL13"/>
    <property type="match status" value="1"/>
</dbReference>
<dbReference type="Proteomes" id="UP000794436">
    <property type="component" value="Unassembled WGS sequence"/>
</dbReference>
<reference evidence="5" key="1">
    <citation type="submission" date="2019-03" db="EMBL/GenBank/DDBJ databases">
        <title>Long read genome sequence of the mycoparasitic Pythium oligandrum ATCC 38472 isolated from sugarbeet rhizosphere.</title>
        <authorList>
            <person name="Gaulin E."/>
        </authorList>
    </citation>
    <scope>NUCLEOTIDE SEQUENCE</scope>
    <source>
        <strain evidence="5">ATCC 38472_TT</strain>
    </source>
</reference>
<keyword evidence="6" id="KW-1185">Reference proteome</keyword>
<dbReference type="GO" id="GO:0006412">
    <property type="term" value="P:translation"/>
    <property type="evidence" value="ECO:0007669"/>
    <property type="project" value="InterPro"/>
</dbReference>
<accession>A0A8K1C5V3</accession>
<dbReference type="GO" id="GO:0022625">
    <property type="term" value="C:cytosolic large ribosomal subunit"/>
    <property type="evidence" value="ECO:0007669"/>
    <property type="project" value="TreeGrafter"/>
</dbReference>
<dbReference type="EMBL" id="SPLM01000144">
    <property type="protein sequence ID" value="TMW57019.1"/>
    <property type="molecule type" value="Genomic_DNA"/>
</dbReference>
<dbReference type="InterPro" id="IPR036899">
    <property type="entry name" value="Ribosomal_uL13_sf"/>
</dbReference>
<evidence type="ECO:0008006" key="7">
    <source>
        <dbReference type="Google" id="ProtNLM"/>
    </source>
</evidence>
<evidence type="ECO:0000256" key="4">
    <source>
        <dbReference type="RuleBase" id="RU003877"/>
    </source>
</evidence>